<protein>
    <submittedName>
        <fullName evidence="1">Uncharacterized protein</fullName>
    </submittedName>
</protein>
<dbReference type="VEuPathDB" id="MicrosporidiaDB:Eint_031390"/>
<evidence type="ECO:0000313" key="2">
    <source>
        <dbReference type="Proteomes" id="UP000002313"/>
    </source>
</evidence>
<dbReference type="GeneID" id="9698893"/>
<dbReference type="AlphaFoldDB" id="E0S6E6"/>
<organism evidence="1 2">
    <name type="scientific">Encephalitozoon intestinalis (strain ATCC 50506)</name>
    <name type="common">Microsporidian parasite</name>
    <name type="synonym">Septata intestinalis</name>
    <dbReference type="NCBI Taxonomy" id="876142"/>
    <lineage>
        <taxon>Eukaryota</taxon>
        <taxon>Fungi</taxon>
        <taxon>Fungi incertae sedis</taxon>
        <taxon>Microsporidia</taxon>
        <taxon>Unikaryonidae</taxon>
        <taxon>Encephalitozoon</taxon>
    </lineage>
</organism>
<proteinExistence type="predicted"/>
<sequence>MENQCHIFPFFIPEVSKVKVEYFDLNEDTGTIRGIFCVKKKLEMDIDVFICNKIVTDPFFFWEPACSGSVFEKGLELVRRGLGFPKEDRKGPTLEKMITKVKK</sequence>
<dbReference type="EMBL" id="CP001944">
    <property type="protein sequence ID" value="ADM11281.1"/>
    <property type="molecule type" value="Genomic_DNA"/>
</dbReference>
<gene>
    <name evidence="1" type="ORF">Eint_031390</name>
</gene>
<dbReference type="Proteomes" id="UP000002313">
    <property type="component" value="Chromosome III"/>
</dbReference>
<dbReference type="OrthoDB" id="2191610at2759"/>
<accession>E0S6E6</accession>
<dbReference type="RefSeq" id="XP_003072641.1">
    <property type="nucleotide sequence ID" value="XM_003072595.1"/>
</dbReference>
<keyword evidence="2" id="KW-1185">Reference proteome</keyword>
<evidence type="ECO:0000313" key="1">
    <source>
        <dbReference type="EMBL" id="ADM11281.1"/>
    </source>
</evidence>
<dbReference type="KEGG" id="ein:Eint_031390"/>
<reference evidence="1 2" key="1">
    <citation type="journal article" date="2010" name="Nat. Commun.">
        <title>The complete sequence of the smallest known nuclear genome from the microsporidian Encephalitozoon intestinalis.</title>
        <authorList>
            <person name="Corradi N."/>
            <person name="Pombert J.-F."/>
            <person name="Farinelli L."/>
            <person name="Didier E.S."/>
            <person name="Keeling P.J."/>
        </authorList>
    </citation>
    <scope>NUCLEOTIDE SEQUENCE [LARGE SCALE GENOMIC DNA]</scope>
    <source>
        <strain evidence="1 2">ATCC 50506</strain>
    </source>
</reference>
<name>E0S6E6_ENCIT</name>
<reference evidence="1 2" key="2">
    <citation type="journal article" date="2012" name="Proc. Natl. Acad. Sci. U.S.A.">
        <title>Gain and loss of multiple functionally related, horizontally transferred genes in the reduced genomes of two microsporidian parasites.</title>
        <authorList>
            <person name="Pombert J.-F."/>
            <person name="Selman M."/>
            <person name="Burki F."/>
            <person name="Bardell F.T."/>
            <person name="Farinelli L."/>
            <person name="Solter L.F."/>
            <person name="Whitman D.W."/>
            <person name="Weiss L.M."/>
            <person name="Corradi N."/>
            <person name="Keeling P.J."/>
        </authorList>
    </citation>
    <scope>NUCLEOTIDE SEQUENCE [LARGE SCALE GENOMIC DNA]</scope>
    <source>
        <strain evidence="1 2">ATCC 50506</strain>
    </source>
</reference>
<dbReference type="HOGENOM" id="CLU_176429_0_0_1"/>